<proteinExistence type="predicted"/>
<feature type="compositionally biased region" description="Basic residues" evidence="1">
    <location>
        <begin position="47"/>
        <end position="63"/>
    </location>
</feature>
<feature type="region of interest" description="Disordered" evidence="1">
    <location>
        <begin position="29"/>
        <end position="70"/>
    </location>
</feature>
<sequence length="70" mass="8063">MLSKTHISSIFLIFLVISLALISSTECRSFSRGRGGGRRVSNYRAPSRGHYHHHHHHHNHFGGRRGYWGK</sequence>
<evidence type="ECO:0000256" key="2">
    <source>
        <dbReference type="SAM" id="SignalP"/>
    </source>
</evidence>
<keyword evidence="2" id="KW-0732">Signal</keyword>
<evidence type="ECO:0000256" key="1">
    <source>
        <dbReference type="SAM" id="MobiDB-lite"/>
    </source>
</evidence>
<dbReference type="Proteomes" id="UP001152747">
    <property type="component" value="Unassembled WGS sequence"/>
</dbReference>
<organism evidence="3 4">
    <name type="scientific">Caenorhabditis angaria</name>
    <dbReference type="NCBI Taxonomy" id="860376"/>
    <lineage>
        <taxon>Eukaryota</taxon>
        <taxon>Metazoa</taxon>
        <taxon>Ecdysozoa</taxon>
        <taxon>Nematoda</taxon>
        <taxon>Chromadorea</taxon>
        <taxon>Rhabditida</taxon>
        <taxon>Rhabditina</taxon>
        <taxon>Rhabditomorpha</taxon>
        <taxon>Rhabditoidea</taxon>
        <taxon>Rhabditidae</taxon>
        <taxon>Peloderinae</taxon>
        <taxon>Caenorhabditis</taxon>
    </lineage>
</organism>
<protein>
    <submittedName>
        <fullName evidence="3">Uncharacterized protein</fullName>
    </submittedName>
</protein>
<feature type="signal peptide" evidence="2">
    <location>
        <begin position="1"/>
        <end position="27"/>
    </location>
</feature>
<dbReference type="EMBL" id="CANHGI010000003">
    <property type="protein sequence ID" value="CAI5446602.1"/>
    <property type="molecule type" value="Genomic_DNA"/>
</dbReference>
<keyword evidence="4" id="KW-1185">Reference proteome</keyword>
<accession>A0A9P1N0N2</accession>
<comment type="caution">
    <text evidence="3">The sequence shown here is derived from an EMBL/GenBank/DDBJ whole genome shotgun (WGS) entry which is preliminary data.</text>
</comment>
<evidence type="ECO:0000313" key="4">
    <source>
        <dbReference type="Proteomes" id="UP001152747"/>
    </source>
</evidence>
<feature type="chain" id="PRO_5040495167" evidence="2">
    <location>
        <begin position="28"/>
        <end position="70"/>
    </location>
</feature>
<evidence type="ECO:0000313" key="3">
    <source>
        <dbReference type="EMBL" id="CAI5446602.1"/>
    </source>
</evidence>
<dbReference type="AlphaFoldDB" id="A0A9P1N0N2"/>
<reference evidence="3" key="1">
    <citation type="submission" date="2022-11" db="EMBL/GenBank/DDBJ databases">
        <authorList>
            <person name="Kikuchi T."/>
        </authorList>
    </citation>
    <scope>NUCLEOTIDE SEQUENCE</scope>
    <source>
        <strain evidence="3">PS1010</strain>
    </source>
</reference>
<name>A0A9P1N0N2_9PELO</name>
<gene>
    <name evidence="3" type="ORF">CAMP_LOCUS9239</name>
</gene>